<dbReference type="SUPFAM" id="SSF51556">
    <property type="entry name" value="Metallo-dependent hydrolases"/>
    <property type="match status" value="1"/>
</dbReference>
<dbReference type="InterPro" id="IPR051781">
    <property type="entry name" value="Metallo-dep_Hydrolase"/>
</dbReference>
<dbReference type="InterPro" id="IPR057744">
    <property type="entry name" value="OTAase-like"/>
</dbReference>
<protein>
    <recommendedName>
        <fullName evidence="1">Amidohydrolase-related domain-containing protein</fullName>
    </recommendedName>
</protein>
<dbReference type="Gene3D" id="3.20.20.140">
    <property type="entry name" value="Metal-dependent hydrolases"/>
    <property type="match status" value="1"/>
</dbReference>
<name>A0AAN9U5Z6_9PEZI</name>
<dbReference type="Proteomes" id="UP001320420">
    <property type="component" value="Unassembled WGS sequence"/>
</dbReference>
<keyword evidence="3" id="KW-1185">Reference proteome</keyword>
<accession>A0AAN9U5Z6</accession>
<dbReference type="PANTHER" id="PTHR43135">
    <property type="entry name" value="ALPHA-D-RIBOSE 1-METHYLPHOSPHONATE 5-TRIPHOSPHATE DIPHOSPHATASE"/>
    <property type="match status" value="1"/>
</dbReference>
<dbReference type="PANTHER" id="PTHR43135:SF3">
    <property type="entry name" value="ALPHA-D-RIBOSE 1-METHYLPHOSPHONATE 5-TRIPHOSPHATE DIPHOSPHATASE"/>
    <property type="match status" value="1"/>
</dbReference>
<dbReference type="AlphaFoldDB" id="A0AAN9U5Z6"/>
<dbReference type="SUPFAM" id="SSF51338">
    <property type="entry name" value="Composite domain of metallo-dependent hydrolases"/>
    <property type="match status" value="2"/>
</dbReference>
<organism evidence="2 3">
    <name type="scientific">Diatrype stigma</name>
    <dbReference type="NCBI Taxonomy" id="117547"/>
    <lineage>
        <taxon>Eukaryota</taxon>
        <taxon>Fungi</taxon>
        <taxon>Dikarya</taxon>
        <taxon>Ascomycota</taxon>
        <taxon>Pezizomycotina</taxon>
        <taxon>Sordariomycetes</taxon>
        <taxon>Xylariomycetidae</taxon>
        <taxon>Xylariales</taxon>
        <taxon>Diatrypaceae</taxon>
        <taxon>Diatrype</taxon>
    </lineage>
</organism>
<gene>
    <name evidence="2" type="ORF">SLS62_011426</name>
</gene>
<dbReference type="InterPro" id="IPR011059">
    <property type="entry name" value="Metal-dep_hydrolase_composite"/>
</dbReference>
<evidence type="ECO:0000313" key="2">
    <source>
        <dbReference type="EMBL" id="KAK7737851.1"/>
    </source>
</evidence>
<reference evidence="2 3" key="1">
    <citation type="submission" date="2024-02" db="EMBL/GenBank/DDBJ databases">
        <title>De novo assembly and annotation of 12 fungi associated with fruit tree decline syndrome in Ontario, Canada.</title>
        <authorList>
            <person name="Sulman M."/>
            <person name="Ellouze W."/>
            <person name="Ilyukhin E."/>
        </authorList>
    </citation>
    <scope>NUCLEOTIDE SEQUENCE [LARGE SCALE GENOMIC DNA]</scope>
    <source>
        <strain evidence="2 3">M11/M66-122</strain>
    </source>
</reference>
<dbReference type="EMBL" id="JAKJXP020000221">
    <property type="protein sequence ID" value="KAK7737851.1"/>
    <property type="molecule type" value="Genomic_DNA"/>
</dbReference>
<comment type="caution">
    <text evidence="2">The sequence shown here is derived from an EMBL/GenBank/DDBJ whole genome shotgun (WGS) entry which is preliminary data.</text>
</comment>
<sequence>MVQRTLHTDTLFNTQTKAVEHGVSIVVDEESGVIVKIYTRSEPLPEDIPEPDVDLRGKFVLPGFVDAHTHIFLHSYDENPSLNQKRDESFAERIIRAVNHCRIGLLAGYTTYRDLGSESMQEADCNVRDAINRGLIPGPRLFVATRVVASTSAYESRTENHIGGTCLPRGSDPADGADEIRKAVRRRLGHGADIIKFYADYRRRIMRFPPAQQHPYVGSVLHPPPDPNPDVLCYSQDEMDALVAEAELADCPVACHAGTKRGVLMAVQAGSLTIEHAYFADDEVFAAMRERGCVFVPTLAMCERLHAHRFAAILAQTKRAWDMGVQLACGGDTGTYPHGENAREMELMVQSGIPVADVLAACTIGGWKSCGGDRCGKRFGWLEQGLCADIIALDADPTTGEDKEALRRVSFVMKDAKIWKQGGVAVGMT</sequence>
<evidence type="ECO:0000259" key="1">
    <source>
        <dbReference type="Pfam" id="PF01979"/>
    </source>
</evidence>
<evidence type="ECO:0000313" key="3">
    <source>
        <dbReference type="Proteomes" id="UP001320420"/>
    </source>
</evidence>
<proteinExistence type="predicted"/>
<dbReference type="CDD" id="cd01299">
    <property type="entry name" value="Met_dep_hydrolase_A"/>
    <property type="match status" value="1"/>
</dbReference>
<dbReference type="Gene3D" id="2.30.40.10">
    <property type="entry name" value="Urease, subunit C, domain 1"/>
    <property type="match status" value="1"/>
</dbReference>
<feature type="domain" description="Amidohydrolase-related" evidence="1">
    <location>
        <begin position="59"/>
        <end position="416"/>
    </location>
</feature>
<dbReference type="InterPro" id="IPR032466">
    <property type="entry name" value="Metal_Hydrolase"/>
</dbReference>
<dbReference type="Pfam" id="PF01979">
    <property type="entry name" value="Amidohydro_1"/>
    <property type="match status" value="1"/>
</dbReference>
<dbReference type="InterPro" id="IPR006680">
    <property type="entry name" value="Amidohydro-rel"/>
</dbReference>
<dbReference type="GO" id="GO:0016810">
    <property type="term" value="F:hydrolase activity, acting on carbon-nitrogen (but not peptide) bonds"/>
    <property type="evidence" value="ECO:0007669"/>
    <property type="project" value="InterPro"/>
</dbReference>